<dbReference type="EMBL" id="JANQDH010000039">
    <property type="protein sequence ID" value="MDH6059978.1"/>
    <property type="molecule type" value="Genomic_DNA"/>
</dbReference>
<evidence type="ECO:0000256" key="1">
    <source>
        <dbReference type="SAM" id="SignalP"/>
    </source>
</evidence>
<proteinExistence type="predicted"/>
<reference evidence="2 3" key="1">
    <citation type="journal article" date="2023" name="J. Phycol.">
        <title>Chrysosporum ovalisporum is synonymous with the true-branching cyanobacterium Umezakia natans (Nostocales/Aphanizomenonaceae).</title>
        <authorList>
            <person name="McGregor G.B."/>
            <person name="Sendall B.C."/>
            <person name="Niiyama Y."/>
            <person name="Tuji A."/>
            <person name="Willis A."/>
        </authorList>
    </citation>
    <scope>NUCLEOTIDE SEQUENCE [LARGE SCALE GENOMIC DNA]</scope>
    <source>
        <strain evidence="2 3">ANA360D</strain>
    </source>
</reference>
<accession>A0AA43GQN0</accession>
<dbReference type="RefSeq" id="WP_280653990.1">
    <property type="nucleotide sequence ID" value="NZ_JANQDH010000039.1"/>
</dbReference>
<protein>
    <submittedName>
        <fullName evidence="2">Uncharacterized protein</fullName>
    </submittedName>
</protein>
<feature type="chain" id="PRO_5041338876" evidence="1">
    <location>
        <begin position="20"/>
        <end position="72"/>
    </location>
</feature>
<dbReference type="AlphaFoldDB" id="A0AA43GQN0"/>
<feature type="signal peptide" evidence="1">
    <location>
        <begin position="1"/>
        <end position="19"/>
    </location>
</feature>
<organism evidence="2 3">
    <name type="scientific">Chrysosporum bergii ANA360D</name>
    <dbReference type="NCBI Taxonomy" id="617107"/>
    <lineage>
        <taxon>Bacteria</taxon>
        <taxon>Bacillati</taxon>
        <taxon>Cyanobacteriota</taxon>
        <taxon>Cyanophyceae</taxon>
        <taxon>Nostocales</taxon>
        <taxon>Nodulariaceae</taxon>
        <taxon>Chrysosporum</taxon>
    </lineage>
</organism>
<keyword evidence="1" id="KW-0732">Signal</keyword>
<dbReference type="Proteomes" id="UP001159387">
    <property type="component" value="Unassembled WGS sequence"/>
</dbReference>
<evidence type="ECO:0000313" key="3">
    <source>
        <dbReference type="Proteomes" id="UP001159387"/>
    </source>
</evidence>
<evidence type="ECO:0000313" key="2">
    <source>
        <dbReference type="EMBL" id="MDH6059978.1"/>
    </source>
</evidence>
<comment type="caution">
    <text evidence="2">The sequence shown here is derived from an EMBL/GenBank/DDBJ whole genome shotgun (WGS) entry which is preliminary data.</text>
</comment>
<sequence length="72" mass="7704">MKAVIFCINICLIISPKIAAAIVSLDAVTFDELNSSGSISLTNNRVNYQDFQEIYVPPNNGGPDSKNGSGTR</sequence>
<keyword evidence="3" id="KW-1185">Reference proteome</keyword>
<name>A0AA43GQN0_9CYAN</name>
<gene>
    <name evidence="2" type="ORF">NWP17_05920</name>
</gene>